<keyword evidence="1 11" id="KW-0639">Primosome</keyword>
<evidence type="ECO:0000256" key="4">
    <source>
        <dbReference type="ARBA" id="ARBA00022741"/>
    </source>
</evidence>
<feature type="binding site" evidence="11">
    <location>
        <position position="454"/>
    </location>
    <ligand>
        <name>Zn(2+)</name>
        <dbReference type="ChEBI" id="CHEBI:29105"/>
        <label>2</label>
    </ligand>
</feature>
<feature type="binding site" evidence="11">
    <location>
        <position position="467"/>
    </location>
    <ligand>
        <name>Zn(2+)</name>
        <dbReference type="ChEBI" id="CHEBI:29105"/>
        <label>1</label>
    </ligand>
</feature>
<protein>
    <recommendedName>
        <fullName evidence="11">Replication restart protein PriA</fullName>
    </recommendedName>
    <alternativeName>
        <fullName evidence="11">ATP-dependent DNA helicase PriA</fullName>
        <ecNumber evidence="11">5.6.2.4</ecNumber>
    </alternativeName>
    <alternativeName>
        <fullName evidence="11">DNA 3'-5' helicase PriA</fullName>
    </alternativeName>
</protein>
<dbReference type="InterPro" id="IPR041222">
    <property type="entry name" value="PriA_3primeBD"/>
</dbReference>
<evidence type="ECO:0000256" key="11">
    <source>
        <dbReference type="HAMAP-Rule" id="MF_00983"/>
    </source>
</evidence>
<dbReference type="Pfam" id="PF00270">
    <property type="entry name" value="DEAD"/>
    <property type="match status" value="1"/>
</dbReference>
<dbReference type="PANTHER" id="PTHR30580">
    <property type="entry name" value="PRIMOSOMAL PROTEIN N"/>
    <property type="match status" value="1"/>
</dbReference>
<feature type="binding site" evidence="11">
    <location>
        <position position="451"/>
    </location>
    <ligand>
        <name>Zn(2+)</name>
        <dbReference type="ChEBI" id="CHEBI:29105"/>
        <label>2</label>
    </ligand>
</feature>
<dbReference type="Pfam" id="PF17764">
    <property type="entry name" value="PriA_3primeBD"/>
    <property type="match status" value="1"/>
</dbReference>
<feature type="domain" description="Helicase ATP-binding" evidence="12">
    <location>
        <begin position="199"/>
        <end position="365"/>
    </location>
</feature>
<evidence type="ECO:0000256" key="2">
    <source>
        <dbReference type="ARBA" id="ARBA00022705"/>
    </source>
</evidence>
<dbReference type="InterPro" id="IPR014001">
    <property type="entry name" value="Helicase_ATP-bd"/>
</dbReference>
<reference evidence="13 14" key="1">
    <citation type="submission" date="2012-09" db="EMBL/GenBank/DDBJ databases">
        <title>Genome Sequence of alkane-degrading Bacterium Alcanivorax sp. 521-1.</title>
        <authorList>
            <person name="Lai Q."/>
            <person name="Shao Z."/>
        </authorList>
    </citation>
    <scope>NUCLEOTIDE SEQUENCE [LARGE SCALE GENOMIC DNA]</scope>
    <source>
        <strain evidence="13 14">521-1</strain>
    </source>
</reference>
<evidence type="ECO:0000259" key="12">
    <source>
        <dbReference type="PROSITE" id="PS51192"/>
    </source>
</evidence>
<evidence type="ECO:0000256" key="6">
    <source>
        <dbReference type="ARBA" id="ARBA00022806"/>
    </source>
</evidence>
<dbReference type="Gene3D" id="3.40.50.300">
    <property type="entry name" value="P-loop containing nucleotide triphosphate hydrolases"/>
    <property type="match status" value="2"/>
</dbReference>
<feature type="binding site" evidence="11">
    <location>
        <position position="424"/>
    </location>
    <ligand>
        <name>Zn(2+)</name>
        <dbReference type="ChEBI" id="CHEBI:29105"/>
        <label>1</label>
    </ligand>
</feature>
<dbReference type="Proteomes" id="UP000662703">
    <property type="component" value="Unassembled WGS sequence"/>
</dbReference>
<dbReference type="InterPro" id="IPR041236">
    <property type="entry name" value="PriA_C"/>
</dbReference>
<keyword evidence="14" id="KW-1185">Reference proteome</keyword>
<evidence type="ECO:0000256" key="1">
    <source>
        <dbReference type="ARBA" id="ARBA00022515"/>
    </source>
</evidence>
<comment type="similarity">
    <text evidence="11">Belongs to the helicase family. PriA subfamily.</text>
</comment>
<evidence type="ECO:0000313" key="13">
    <source>
        <dbReference type="EMBL" id="MBF5056878.1"/>
    </source>
</evidence>
<dbReference type="InterPro" id="IPR042115">
    <property type="entry name" value="PriA_3primeBD_sf"/>
</dbReference>
<feature type="binding site" evidence="11">
    <location>
        <position position="433"/>
    </location>
    <ligand>
        <name>Zn(2+)</name>
        <dbReference type="ChEBI" id="CHEBI:29105"/>
        <label>2</label>
    </ligand>
</feature>
<comment type="cofactor">
    <cofactor evidence="11">
        <name>Zn(2+)</name>
        <dbReference type="ChEBI" id="CHEBI:29105"/>
    </cofactor>
    <text evidence="11">Binds 2 zinc ions per subunit.</text>
</comment>
<name>A0ABS0ARW1_9GAMM</name>
<organism evidence="13 14">
    <name type="scientific">Alloalcanivorax profundimaris</name>
    <dbReference type="NCBI Taxonomy" id="2735259"/>
    <lineage>
        <taxon>Bacteria</taxon>
        <taxon>Pseudomonadati</taxon>
        <taxon>Pseudomonadota</taxon>
        <taxon>Gammaproteobacteria</taxon>
        <taxon>Oceanospirillales</taxon>
        <taxon>Alcanivoracaceae</taxon>
        <taxon>Alloalcanivorax</taxon>
    </lineage>
</organism>
<evidence type="ECO:0000256" key="5">
    <source>
        <dbReference type="ARBA" id="ARBA00022801"/>
    </source>
</evidence>
<sequence>MPLPGCFDYRLPPGAPAPARGCRVEVPFGRRTLVGLVHDHQPSELKQLKTVKRVLDEEPVIDPALYALCERAARYYHHPLGEVLNFVLPALLRQGQPARAGGEVRWRLTDRGHHVAPDRLARAPRQLQAMEILAEHPRGLTPAMLEALSVSRPALQALRNKEWVERVEVAETPPPEVDEVRAEPALRANAEQRAAIEAITGAEGFQPFLLDGVTGSGKTEVYLQAMAPVLAAGKQVLVLVPEIGLTPQTLRRFRQRFAVPVTVLHSGLTDRERLDAWVAAREGHARILIGTRSAVFTPLARPGLIIVDEAHDASLKQQDGFRYHARDLASWRAQQLAVPVVHGSATPALETLQLARDGRYHWLRLRQRAGGAGAPPIELLDARDATPDRPLLPTALKAISETLGRGEQALVFLNRRGFAPVILCRDCGWQDECPRCDSLMTWHRSEHQLRCHHCGHQHRVPQRCGQCGSTNLTDAGAGTEKLESLLAEHGDAPVVRIDRDTTRRKGSLDAKLAQIQKGEPAVLVGTQMLAKGHHFPRLSLAVIMNMDAGFLSADFRGPEQAAQLLLQVAGRSGRQDRPGRVLMQSRHGDHNLVRLAAAGDYHALADALLAERRAAALPPFGHLALLRCEAMAMGQALAFLEECATQLPEVEGAHVLGPVPAPMEKRAGRYRAQLLLQSANRPALHGLLDALMPLARSLPSGRRCRWHLDVDPIDLL</sequence>
<keyword evidence="4 11" id="KW-0547">Nucleotide-binding</keyword>
<dbReference type="InterPro" id="IPR005259">
    <property type="entry name" value="PriA"/>
</dbReference>
<dbReference type="PROSITE" id="PS51192">
    <property type="entry name" value="HELICASE_ATP_BIND_1"/>
    <property type="match status" value="1"/>
</dbReference>
<evidence type="ECO:0000256" key="7">
    <source>
        <dbReference type="ARBA" id="ARBA00022833"/>
    </source>
</evidence>
<keyword evidence="10 11" id="KW-0413">Isomerase</keyword>
<dbReference type="NCBIfam" id="NF004067">
    <property type="entry name" value="PRK05580.1-4"/>
    <property type="match status" value="1"/>
</dbReference>
<dbReference type="CDD" id="cd17929">
    <property type="entry name" value="DEXHc_priA"/>
    <property type="match status" value="1"/>
</dbReference>
<keyword evidence="6 11" id="KW-0347">Helicase</keyword>
<dbReference type="Gene3D" id="3.40.1440.60">
    <property type="entry name" value="PriA, 3(prime) DNA-binding domain"/>
    <property type="match status" value="1"/>
</dbReference>
<keyword evidence="9 11" id="KW-0238">DNA-binding</keyword>
<keyword evidence="7 11" id="KW-0862">Zinc</keyword>
<comment type="function">
    <text evidence="11">Initiates the restart of stalled replication forks, which reloads the replicative helicase on sites other than the origin of replication. Recognizes and binds to abandoned replication forks and remodels them to uncover a helicase loading site. Promotes assembly of the primosome at these replication forks.</text>
</comment>
<dbReference type="EMBL" id="ARXX01000031">
    <property type="protein sequence ID" value="MBF5056878.1"/>
    <property type="molecule type" value="Genomic_DNA"/>
</dbReference>
<dbReference type="SMART" id="SM00487">
    <property type="entry name" value="DEXDc"/>
    <property type="match status" value="1"/>
</dbReference>
<feature type="binding site" evidence="11">
    <location>
        <position position="436"/>
    </location>
    <ligand>
        <name>Zn(2+)</name>
        <dbReference type="ChEBI" id="CHEBI:29105"/>
        <label>2</label>
    </ligand>
</feature>
<keyword evidence="8 11" id="KW-0067">ATP-binding</keyword>
<gene>
    <name evidence="11" type="primary">priA</name>
    <name evidence="13" type="ORF">Y5W_02172</name>
</gene>
<dbReference type="InterPro" id="IPR040498">
    <property type="entry name" value="PriA_CRR"/>
</dbReference>
<comment type="catalytic activity">
    <reaction evidence="11">
        <text>Couples ATP hydrolysis with the unwinding of duplex DNA by translocating in the 3'-5' direction.</text>
        <dbReference type="EC" id="5.6.2.4"/>
    </reaction>
</comment>
<feature type="binding site" evidence="11">
    <location>
        <position position="427"/>
    </location>
    <ligand>
        <name>Zn(2+)</name>
        <dbReference type="ChEBI" id="CHEBI:29105"/>
        <label>1</label>
    </ligand>
</feature>
<comment type="catalytic activity">
    <reaction evidence="11">
        <text>ATP + H2O = ADP + phosphate + H(+)</text>
        <dbReference type="Rhea" id="RHEA:13065"/>
        <dbReference type="ChEBI" id="CHEBI:15377"/>
        <dbReference type="ChEBI" id="CHEBI:15378"/>
        <dbReference type="ChEBI" id="CHEBI:30616"/>
        <dbReference type="ChEBI" id="CHEBI:43474"/>
        <dbReference type="ChEBI" id="CHEBI:456216"/>
        <dbReference type="EC" id="5.6.2.4"/>
    </reaction>
</comment>
<dbReference type="SMART" id="SM00490">
    <property type="entry name" value="HELICc"/>
    <property type="match status" value="1"/>
</dbReference>
<dbReference type="SUPFAM" id="SSF52540">
    <property type="entry name" value="P-loop containing nucleoside triphosphate hydrolases"/>
    <property type="match status" value="2"/>
</dbReference>
<accession>A0ABS0ARW1</accession>
<evidence type="ECO:0000256" key="10">
    <source>
        <dbReference type="ARBA" id="ARBA00023235"/>
    </source>
</evidence>
<dbReference type="HAMAP" id="MF_00983">
    <property type="entry name" value="PriA"/>
    <property type="match status" value="1"/>
</dbReference>
<dbReference type="Pfam" id="PF18074">
    <property type="entry name" value="PriA_C"/>
    <property type="match status" value="1"/>
</dbReference>
<dbReference type="PANTHER" id="PTHR30580:SF0">
    <property type="entry name" value="PRIMOSOMAL PROTEIN N"/>
    <property type="match status" value="1"/>
</dbReference>
<evidence type="ECO:0000313" key="14">
    <source>
        <dbReference type="Proteomes" id="UP000662703"/>
    </source>
</evidence>
<keyword evidence="2 11" id="KW-0235">DNA replication</keyword>
<proteinExistence type="inferred from homology"/>
<dbReference type="InterPro" id="IPR011545">
    <property type="entry name" value="DEAD/DEAH_box_helicase_dom"/>
</dbReference>
<evidence type="ECO:0000256" key="3">
    <source>
        <dbReference type="ARBA" id="ARBA00022723"/>
    </source>
</evidence>
<dbReference type="NCBIfam" id="TIGR00595">
    <property type="entry name" value="priA"/>
    <property type="match status" value="1"/>
</dbReference>
<keyword evidence="3 11" id="KW-0479">Metal-binding</keyword>
<dbReference type="Pfam" id="PF18319">
    <property type="entry name" value="Zn_ribbon_PriA"/>
    <property type="match status" value="1"/>
</dbReference>
<dbReference type="InterPro" id="IPR027417">
    <property type="entry name" value="P-loop_NTPase"/>
</dbReference>
<dbReference type="InterPro" id="IPR001650">
    <property type="entry name" value="Helicase_C-like"/>
</dbReference>
<evidence type="ECO:0000256" key="8">
    <source>
        <dbReference type="ARBA" id="ARBA00022840"/>
    </source>
</evidence>
<feature type="binding site" evidence="11">
    <location>
        <position position="464"/>
    </location>
    <ligand>
        <name>Zn(2+)</name>
        <dbReference type="ChEBI" id="CHEBI:29105"/>
        <label>1</label>
    </ligand>
</feature>
<dbReference type="EC" id="5.6.2.4" evidence="11"/>
<comment type="subunit">
    <text evidence="11">Component of the replication restart primosome.</text>
</comment>
<evidence type="ECO:0000256" key="9">
    <source>
        <dbReference type="ARBA" id="ARBA00023125"/>
    </source>
</evidence>
<comment type="caution">
    <text evidence="13">The sequence shown here is derived from an EMBL/GenBank/DDBJ whole genome shotgun (WGS) entry which is preliminary data.</text>
</comment>
<keyword evidence="5 11" id="KW-0378">Hydrolase</keyword>